<proteinExistence type="predicted"/>
<comment type="caution">
    <text evidence="4">The sequence shown here is derived from an EMBL/GenBank/DDBJ whole genome shotgun (WGS) entry which is preliminary data.</text>
</comment>
<accession>A0A8S1N469</accession>
<keyword evidence="3" id="KW-0732">Signal</keyword>
<dbReference type="EMBL" id="CAJJDM010000075">
    <property type="protein sequence ID" value="CAD8084516.1"/>
    <property type="molecule type" value="Genomic_DNA"/>
</dbReference>
<gene>
    <name evidence="4" type="ORF">PPRIM_AZ9-3.1.T0720124</name>
</gene>
<feature type="transmembrane region" description="Helical" evidence="2">
    <location>
        <begin position="1703"/>
        <end position="1725"/>
    </location>
</feature>
<feature type="region of interest" description="Disordered" evidence="1">
    <location>
        <begin position="1749"/>
        <end position="1770"/>
    </location>
</feature>
<keyword evidence="5" id="KW-1185">Reference proteome</keyword>
<sequence>MIIQICVMLLIAMLTQTKKQKDFLFDLKQGKSIQVELPEKQDKDFIILYIRPLQDEKKSDLGEIQLKCKDEEFKLNEFYETALFTIKSEDINLKCISVPCTGRITIINTDAIELGNKNTELILTQKQPVQVISMQLPGKYNRMVGEFKLEDDETDKIKIEVFEEKAKLYGDEVQLTVAMNKKDCEKCKLLAVLSGDLNIKEEATVNGQLYLYKDEEEIQINQEIQDYLFERDENNYQLKLPQQFKILQIGIFGDMLPLLKVHNKDNIYFSSQEPIQLQQRGQAFHIILRREDIEGDEVTINLSQGGSMKYLMVVKLIDEAILYNNQLILSKIQDKGKHNYLFKTIESEQEIGIKLVYFEKGVNSIRIAECEDGCQLSDEDNHNLRFHKNEQKPAVYITPHCQNKDKEGFCKLQLEISSNNKNIYMMTTQNDNNQRILKSDVAYTNYMEQSQEEHLILKYQKSDDDEELVFTVNTHNIVYMISRDSSCYPVRIECAKHFGGVDHLVVLRGDQLKHTQYYITLTAREATIFQFMAKVTKQADINIKVLKEDETYRGVLQLTDGLQKIHYFRVIINFNQVDQNVEVIDEQQPTIEFAIHSSRMQVALTLNQGNQLPSLKSYDLITFNNYLSIQPQDQFYQNSGNYTIGIQNMFETFLDKEIMYTFTYSTSRTVKTLHVGQQFVDLVKGFKSKYFSFYYSQNTTIFYISLQSKNNKKLTLTVQNDIKPDNHSQFAKSQDSSTLKLSESALNSLCLDGLTQQDKDDDKYVMAICQAYIIIENHGNEDILFNLNVWNPQSALELKDGQEYTFNLEYLFQETFLYYKVISSQNDVQLHINSHYGYTKYQIQILDSQDQESNSLYAKEEYKTQHSKSIHSDAFKFCEPDCVLKILLQAQDLQYNSDRQINFDDTVYVTITQHYMDLKSGLPIQISVNKLQPRKFIFSEINDISPQSRFKLILHEIYGKGSICLTFNDEDNINLDTCEFNVLGNVLELTQSQIQEKLTALNLTRNPYIMIQIYSLVDNSKFQLSLEISNDMNNHKLMMGIPTRIKLDIQEEVQYQYFNIQNNDDLYFKFIKVQGTSMIQISRCLDNIKKDCEEEIIINEQLLAGQFYNQHIIHKNDKQKYCELCTYIIKIKTIGINVDLLVVVTSQLNFVQLPQNIAFTDFLENQNDYNIYHFSYDTDHQIEVQINQYIGDTQMWIGYNAVLDSTLYHYGPYDIIKQQKLMNTTSSISYYQAIIPPRQHLEETNYTPYANGSHTLAGHYNDDDLYIIVKNNQQKPSNYSILVSQSTTGNGQLLQDGIITFAYLSKQTPIITLYHQYRYLKQAQLVIKMTPYGMRLQGLEYFKIEISNETEPTNFTLLTPISSRNDQYTYILPILEGLLTIKIHSLLEIKGNENNTIQYVFNREGDIVPIRIYQFREIYNYGHNYLNRIDLQISIVGKEILMIDEKSSLNDQIYDSQAKYYESYISHEGKLAVQVYNCLGELKVSITQNYNEFIDGIYNSSKTTIEGQLTDIIIPVIPGPVYFKFESIKSVYKFTTQVYKAQDFAPYGQLVMGGDGQINYYFETYDTDMITVKFKPLKCIGCDLNQEMNSQIKYSISWGSNIEYAHVIGLCQYSWYANYHINHTDNFQQVDIGHYALNHTDQIIFNIIVDKQSKHPQLFIAIRAQVLVFNNLTIQDYELYYHVAQIGMPNISLYWYKHRFNELIVGVTIFLAVLISLSCVLCKIFRKIKKLKKENLNLQLEKQMEEAKEKVQNQTKYDTLQDENNDQSNV</sequence>
<protein>
    <recommendedName>
        <fullName evidence="6">Transmembrane protein</fullName>
    </recommendedName>
</protein>
<evidence type="ECO:0000256" key="3">
    <source>
        <dbReference type="SAM" id="SignalP"/>
    </source>
</evidence>
<evidence type="ECO:0000256" key="2">
    <source>
        <dbReference type="SAM" id="Phobius"/>
    </source>
</evidence>
<dbReference type="OMA" id="EDINLKC"/>
<feature type="chain" id="PRO_5035820568" description="Transmembrane protein" evidence="3">
    <location>
        <begin position="18"/>
        <end position="1770"/>
    </location>
</feature>
<evidence type="ECO:0008006" key="6">
    <source>
        <dbReference type="Google" id="ProtNLM"/>
    </source>
</evidence>
<keyword evidence="2" id="KW-0472">Membrane</keyword>
<feature type="signal peptide" evidence="3">
    <location>
        <begin position="1"/>
        <end position="17"/>
    </location>
</feature>
<evidence type="ECO:0000256" key="1">
    <source>
        <dbReference type="SAM" id="MobiDB-lite"/>
    </source>
</evidence>
<keyword evidence="2" id="KW-1133">Transmembrane helix</keyword>
<feature type="compositionally biased region" description="Acidic residues" evidence="1">
    <location>
        <begin position="1760"/>
        <end position="1770"/>
    </location>
</feature>
<name>A0A8S1N469_PARPR</name>
<reference evidence="4" key="1">
    <citation type="submission" date="2021-01" db="EMBL/GenBank/DDBJ databases">
        <authorList>
            <consortium name="Genoscope - CEA"/>
            <person name="William W."/>
        </authorList>
    </citation>
    <scope>NUCLEOTIDE SEQUENCE</scope>
</reference>
<dbReference type="Proteomes" id="UP000688137">
    <property type="component" value="Unassembled WGS sequence"/>
</dbReference>
<evidence type="ECO:0000313" key="4">
    <source>
        <dbReference type="EMBL" id="CAD8084516.1"/>
    </source>
</evidence>
<keyword evidence="2" id="KW-0812">Transmembrane</keyword>
<evidence type="ECO:0000313" key="5">
    <source>
        <dbReference type="Proteomes" id="UP000688137"/>
    </source>
</evidence>
<organism evidence="4 5">
    <name type="scientific">Paramecium primaurelia</name>
    <dbReference type="NCBI Taxonomy" id="5886"/>
    <lineage>
        <taxon>Eukaryota</taxon>
        <taxon>Sar</taxon>
        <taxon>Alveolata</taxon>
        <taxon>Ciliophora</taxon>
        <taxon>Intramacronucleata</taxon>
        <taxon>Oligohymenophorea</taxon>
        <taxon>Peniculida</taxon>
        <taxon>Parameciidae</taxon>
        <taxon>Paramecium</taxon>
    </lineage>
</organism>